<dbReference type="InterPro" id="IPR026031">
    <property type="entry name" value="Cyt_c_CcmB_bac"/>
</dbReference>
<keyword evidence="9 12" id="KW-0201">Cytochrome c-type biogenesis</keyword>
<keyword evidence="6 12" id="KW-1003">Cell membrane</keyword>
<comment type="function">
    <text evidence="1 12">Required for the export of heme to the periplasm for the biogenesis of c-type cytochromes.</text>
</comment>
<feature type="transmembrane region" description="Helical" evidence="13">
    <location>
        <begin position="39"/>
        <end position="59"/>
    </location>
</feature>
<feature type="transmembrane region" description="Helical" evidence="13">
    <location>
        <begin position="153"/>
        <end position="174"/>
    </location>
</feature>
<dbReference type="GO" id="GO:0017004">
    <property type="term" value="P:cytochrome complex assembly"/>
    <property type="evidence" value="ECO:0007669"/>
    <property type="project" value="UniProtKB-KW"/>
</dbReference>
<dbReference type="EMBL" id="JACXLD010000004">
    <property type="protein sequence ID" value="MBD2859024.1"/>
    <property type="molecule type" value="Genomic_DNA"/>
</dbReference>
<comment type="subcellular location">
    <subcellularLocation>
        <location evidence="2">Cell inner membrane</location>
        <topology evidence="2">Multi-pass membrane protein</topology>
    </subcellularLocation>
</comment>
<organism evidence="14 15">
    <name type="scientific">Spongiibacter pelagi</name>
    <dbReference type="NCBI Taxonomy" id="2760804"/>
    <lineage>
        <taxon>Bacteria</taxon>
        <taxon>Pseudomonadati</taxon>
        <taxon>Pseudomonadota</taxon>
        <taxon>Gammaproteobacteria</taxon>
        <taxon>Cellvibrionales</taxon>
        <taxon>Spongiibacteraceae</taxon>
        <taxon>Spongiibacter</taxon>
    </lineage>
</organism>
<evidence type="ECO:0000256" key="4">
    <source>
        <dbReference type="ARBA" id="ARBA00016452"/>
    </source>
</evidence>
<keyword evidence="10 13" id="KW-1133">Transmembrane helix</keyword>
<dbReference type="PANTHER" id="PTHR30070">
    <property type="entry name" value="HEME EXPORTER PROTEIN B"/>
    <property type="match status" value="1"/>
</dbReference>
<evidence type="ECO:0000256" key="8">
    <source>
        <dbReference type="ARBA" id="ARBA00022692"/>
    </source>
</evidence>
<comment type="similarity">
    <text evidence="3 12">Belongs to the CcmB/CycW/HelB family.</text>
</comment>
<evidence type="ECO:0000256" key="11">
    <source>
        <dbReference type="ARBA" id="ARBA00023136"/>
    </source>
</evidence>
<dbReference type="Pfam" id="PF03379">
    <property type="entry name" value="CcmB"/>
    <property type="match status" value="1"/>
</dbReference>
<dbReference type="GO" id="GO:0005886">
    <property type="term" value="C:plasma membrane"/>
    <property type="evidence" value="ECO:0007669"/>
    <property type="project" value="UniProtKB-SubCell"/>
</dbReference>
<keyword evidence="7 12" id="KW-0997">Cell inner membrane</keyword>
<dbReference type="NCBIfam" id="TIGR01190">
    <property type="entry name" value="ccmB"/>
    <property type="match status" value="1"/>
</dbReference>
<name>A0A927GX33_9GAMM</name>
<keyword evidence="11 12" id="KW-0472">Membrane</keyword>
<accession>A0A927GX33</accession>
<evidence type="ECO:0000256" key="10">
    <source>
        <dbReference type="ARBA" id="ARBA00022989"/>
    </source>
</evidence>
<dbReference type="AlphaFoldDB" id="A0A927GX33"/>
<dbReference type="PRINTS" id="PR01414">
    <property type="entry name" value="CCMBBIOGNSIS"/>
</dbReference>
<feature type="transmembrane region" description="Helical" evidence="13">
    <location>
        <begin position="12"/>
        <end position="33"/>
    </location>
</feature>
<feature type="transmembrane region" description="Helical" evidence="13">
    <location>
        <begin position="92"/>
        <end position="115"/>
    </location>
</feature>
<evidence type="ECO:0000256" key="3">
    <source>
        <dbReference type="ARBA" id="ARBA00010544"/>
    </source>
</evidence>
<keyword evidence="8 13" id="KW-0812">Transmembrane</keyword>
<evidence type="ECO:0000256" key="13">
    <source>
        <dbReference type="SAM" id="Phobius"/>
    </source>
</evidence>
<proteinExistence type="inferred from homology"/>
<feature type="transmembrane region" description="Helical" evidence="13">
    <location>
        <begin position="186"/>
        <end position="209"/>
    </location>
</feature>
<reference evidence="14" key="1">
    <citation type="submission" date="2020-09" db="EMBL/GenBank/DDBJ databases">
        <authorList>
            <person name="Yoon J.-W."/>
        </authorList>
    </citation>
    <scope>NUCLEOTIDE SEQUENCE</scope>
    <source>
        <strain evidence="14">KMU-158</strain>
    </source>
</reference>
<dbReference type="GO" id="GO:0015232">
    <property type="term" value="F:heme transmembrane transporter activity"/>
    <property type="evidence" value="ECO:0007669"/>
    <property type="project" value="InterPro"/>
</dbReference>
<evidence type="ECO:0000256" key="6">
    <source>
        <dbReference type="ARBA" id="ARBA00022475"/>
    </source>
</evidence>
<evidence type="ECO:0000256" key="1">
    <source>
        <dbReference type="ARBA" id="ARBA00002442"/>
    </source>
</evidence>
<dbReference type="Proteomes" id="UP000610558">
    <property type="component" value="Unassembled WGS sequence"/>
</dbReference>
<evidence type="ECO:0000313" key="15">
    <source>
        <dbReference type="Proteomes" id="UP000610558"/>
    </source>
</evidence>
<evidence type="ECO:0000313" key="14">
    <source>
        <dbReference type="EMBL" id="MBD2859024.1"/>
    </source>
</evidence>
<keyword evidence="15" id="KW-1185">Reference proteome</keyword>
<sequence>MRRDMLASLRRGSEWSNPLIFFVMVCALFPLGIGPDPKQLAVLAPGILWVVALLASMLATDSLFRSDFDDASLEQVLLSGSPLFPQVLAKTLAHWCMTGLPLSLVSPLLGVLLQLPTSGMWALLLSLAIGTVVLSVIGAIGAALTVGLRKGGLLLSLIVLPLYIPVLIFGSSAVQTAVEGASYTPQLALLGALLLGAIALAPLAIGAALRISVDQ</sequence>
<evidence type="ECO:0000256" key="9">
    <source>
        <dbReference type="ARBA" id="ARBA00022748"/>
    </source>
</evidence>
<evidence type="ECO:0000256" key="5">
    <source>
        <dbReference type="ARBA" id="ARBA00022448"/>
    </source>
</evidence>
<dbReference type="GO" id="GO:1903607">
    <property type="term" value="P:cytochrome c biosynthetic process"/>
    <property type="evidence" value="ECO:0007669"/>
    <property type="project" value="TreeGrafter"/>
</dbReference>
<dbReference type="InterPro" id="IPR003544">
    <property type="entry name" value="Cyt_c_biogenesis_CcmB"/>
</dbReference>
<protein>
    <recommendedName>
        <fullName evidence="4 12">Heme exporter protein B</fullName>
    </recommendedName>
</protein>
<evidence type="ECO:0000256" key="7">
    <source>
        <dbReference type="ARBA" id="ARBA00022519"/>
    </source>
</evidence>
<dbReference type="PIRSF" id="PIRSF002764">
    <property type="entry name" value="CcmB"/>
    <property type="match status" value="1"/>
</dbReference>
<comment type="caution">
    <text evidence="14">The sequence shown here is derived from an EMBL/GenBank/DDBJ whole genome shotgun (WGS) entry which is preliminary data.</text>
</comment>
<evidence type="ECO:0000256" key="2">
    <source>
        <dbReference type="ARBA" id="ARBA00004429"/>
    </source>
</evidence>
<dbReference type="PANTHER" id="PTHR30070:SF1">
    <property type="entry name" value="CYTOCHROME C BIOGENESIS B-RELATED"/>
    <property type="match status" value="1"/>
</dbReference>
<evidence type="ECO:0000256" key="12">
    <source>
        <dbReference type="PIRNR" id="PIRNR002764"/>
    </source>
</evidence>
<keyword evidence="5 12" id="KW-0813">Transport</keyword>
<feature type="transmembrane region" description="Helical" evidence="13">
    <location>
        <begin position="121"/>
        <end position="146"/>
    </location>
</feature>
<gene>
    <name evidence="14" type="primary">ccmB</name>
    <name evidence="14" type="ORF">IB286_08370</name>
</gene>